<reference evidence="1 2" key="1">
    <citation type="journal article" date="2014" name="Nat. Genet.">
        <title>Genome and transcriptome of the porcine whipworm Trichuris suis.</title>
        <authorList>
            <person name="Jex A.R."/>
            <person name="Nejsum P."/>
            <person name="Schwarz E.M."/>
            <person name="Hu L."/>
            <person name="Young N.D."/>
            <person name="Hall R.S."/>
            <person name="Korhonen P.K."/>
            <person name="Liao S."/>
            <person name="Thamsborg S."/>
            <person name="Xia J."/>
            <person name="Xu P."/>
            <person name="Wang S."/>
            <person name="Scheerlinck J.P."/>
            <person name="Hofmann A."/>
            <person name="Sternberg P.W."/>
            <person name="Wang J."/>
            <person name="Gasser R.B."/>
        </authorList>
    </citation>
    <scope>NUCLEOTIDE SEQUENCE [LARGE SCALE GENOMIC DNA]</scope>
    <source>
        <strain evidence="1">DCEP-RM93M</strain>
    </source>
</reference>
<protein>
    <submittedName>
        <fullName evidence="1">Uncharacterized protein</fullName>
    </submittedName>
</protein>
<dbReference type="AlphaFoldDB" id="A0A085LU28"/>
<dbReference type="EMBL" id="KL363293">
    <property type="protein sequence ID" value="KFD48474.1"/>
    <property type="molecule type" value="Genomic_DNA"/>
</dbReference>
<organism evidence="1 2">
    <name type="scientific">Trichuris suis</name>
    <name type="common">pig whipworm</name>
    <dbReference type="NCBI Taxonomy" id="68888"/>
    <lineage>
        <taxon>Eukaryota</taxon>
        <taxon>Metazoa</taxon>
        <taxon>Ecdysozoa</taxon>
        <taxon>Nematoda</taxon>
        <taxon>Enoplea</taxon>
        <taxon>Dorylaimia</taxon>
        <taxon>Trichinellida</taxon>
        <taxon>Trichuridae</taxon>
        <taxon>Trichuris</taxon>
    </lineage>
</organism>
<accession>A0A085LU28</accession>
<proteinExistence type="predicted"/>
<sequence>MNCWAQGAKWSCSGACGSATPCGLFCVMPILNNIRWLYEAVKDEETTALFLRQRGLLHSERVCLALQRGDASGAWRHGLLLLQAFVPQESLHARARDSKE</sequence>
<name>A0A085LU28_9BILA</name>
<evidence type="ECO:0000313" key="1">
    <source>
        <dbReference type="EMBL" id="KFD48474.1"/>
    </source>
</evidence>
<evidence type="ECO:0000313" key="2">
    <source>
        <dbReference type="Proteomes" id="UP000030764"/>
    </source>
</evidence>
<dbReference type="Proteomes" id="UP000030764">
    <property type="component" value="Unassembled WGS sequence"/>
</dbReference>
<gene>
    <name evidence="1" type="ORF">M513_10692</name>
</gene>
<keyword evidence="2" id="KW-1185">Reference proteome</keyword>